<organism evidence="1">
    <name type="scientific">Arundo donax</name>
    <name type="common">Giant reed</name>
    <name type="synonym">Donax arundinaceus</name>
    <dbReference type="NCBI Taxonomy" id="35708"/>
    <lineage>
        <taxon>Eukaryota</taxon>
        <taxon>Viridiplantae</taxon>
        <taxon>Streptophyta</taxon>
        <taxon>Embryophyta</taxon>
        <taxon>Tracheophyta</taxon>
        <taxon>Spermatophyta</taxon>
        <taxon>Magnoliopsida</taxon>
        <taxon>Liliopsida</taxon>
        <taxon>Poales</taxon>
        <taxon>Poaceae</taxon>
        <taxon>PACMAD clade</taxon>
        <taxon>Arundinoideae</taxon>
        <taxon>Arundineae</taxon>
        <taxon>Arundo</taxon>
    </lineage>
</organism>
<proteinExistence type="predicted"/>
<sequence length="45" mass="5307">MKIGVSILFWCEYAKRRPKNLTNRHSESCNSSRNIWSVVQLLTHC</sequence>
<dbReference type="AlphaFoldDB" id="A0A0A8ZY63"/>
<dbReference type="EMBL" id="GBRH01255252">
    <property type="protein sequence ID" value="JAD42643.1"/>
    <property type="molecule type" value="Transcribed_RNA"/>
</dbReference>
<protein>
    <submittedName>
        <fullName evidence="1">Uncharacterized protein</fullName>
    </submittedName>
</protein>
<accession>A0A0A8ZY63</accession>
<reference evidence="1" key="1">
    <citation type="submission" date="2014-09" db="EMBL/GenBank/DDBJ databases">
        <authorList>
            <person name="Magalhaes I.L.F."/>
            <person name="Oliveira U."/>
            <person name="Santos F.R."/>
            <person name="Vidigal T.H.D.A."/>
            <person name="Brescovit A.D."/>
            <person name="Santos A.J."/>
        </authorList>
    </citation>
    <scope>NUCLEOTIDE SEQUENCE</scope>
    <source>
        <tissue evidence="1">Shoot tissue taken approximately 20 cm above the soil surface</tissue>
    </source>
</reference>
<evidence type="ECO:0000313" key="1">
    <source>
        <dbReference type="EMBL" id="JAD42643.1"/>
    </source>
</evidence>
<name>A0A0A8ZY63_ARUDO</name>
<reference evidence="1" key="2">
    <citation type="journal article" date="2015" name="Data Brief">
        <title>Shoot transcriptome of the giant reed, Arundo donax.</title>
        <authorList>
            <person name="Barrero R.A."/>
            <person name="Guerrero F.D."/>
            <person name="Moolhuijzen P."/>
            <person name="Goolsby J.A."/>
            <person name="Tidwell J."/>
            <person name="Bellgard S.E."/>
            <person name="Bellgard M.I."/>
        </authorList>
    </citation>
    <scope>NUCLEOTIDE SEQUENCE</scope>
    <source>
        <tissue evidence="1">Shoot tissue taken approximately 20 cm above the soil surface</tissue>
    </source>
</reference>